<dbReference type="PROSITE" id="PS51112">
    <property type="entry name" value="AMMECR1"/>
    <property type="match status" value="1"/>
</dbReference>
<dbReference type="SUPFAM" id="SSF143447">
    <property type="entry name" value="AMMECR1-like"/>
    <property type="match status" value="1"/>
</dbReference>
<dbReference type="Gene3D" id="3.30.700.20">
    <property type="entry name" value="Hypothetical protein ph0010, domain 1"/>
    <property type="match status" value="1"/>
</dbReference>
<dbReference type="NCBIfam" id="TIGR04335">
    <property type="entry name" value="AmmeMemoSam_A"/>
    <property type="match status" value="1"/>
</dbReference>
<dbReference type="AlphaFoldDB" id="A0A7V3RF18"/>
<evidence type="ECO:0000313" key="2">
    <source>
        <dbReference type="EMBL" id="HGE75352.1"/>
    </source>
</evidence>
<dbReference type="InterPro" id="IPR036071">
    <property type="entry name" value="AMMECR1_dom_sf"/>
</dbReference>
<organism evidence="2">
    <name type="scientific">Mesoaciditoga lauensis</name>
    <dbReference type="NCBI Taxonomy" id="1495039"/>
    <lineage>
        <taxon>Bacteria</taxon>
        <taxon>Thermotogati</taxon>
        <taxon>Thermotogota</taxon>
        <taxon>Thermotogae</taxon>
        <taxon>Mesoaciditogales</taxon>
        <taxon>Mesoaciditogaceae</taxon>
        <taxon>Mesoaciditoga</taxon>
    </lineage>
</organism>
<sequence length="172" mass="19320">MRGEHPYVKWAIKVIESKVRDGVEIKPDPASLAKSLFEIKAGVFVTLHTLDGELRGCIGTFVPTTPNLAYEIAQNAIAAALEDPRFESVSIGELDDIVVSVDILSYPEEIESEDELNTQKYGIIVENGWRRGLLLPDLEGVNTVDQQIKIAMSKAGIREYQKIYRFTVQRYH</sequence>
<dbReference type="InterPro" id="IPR023473">
    <property type="entry name" value="AMMECR1"/>
</dbReference>
<reference evidence="2" key="1">
    <citation type="journal article" date="2020" name="mSystems">
        <title>Genome- and Community-Level Interaction Insights into Carbon Utilization and Element Cycling Functions of Hydrothermarchaeota in Hydrothermal Sediment.</title>
        <authorList>
            <person name="Zhou Z."/>
            <person name="Liu Y."/>
            <person name="Xu W."/>
            <person name="Pan J."/>
            <person name="Luo Z.H."/>
            <person name="Li M."/>
        </authorList>
    </citation>
    <scope>NUCLEOTIDE SEQUENCE [LARGE SCALE GENOMIC DNA]</scope>
    <source>
        <strain evidence="2">SpSt-966</strain>
    </source>
</reference>
<dbReference type="PANTHER" id="PTHR13016">
    <property type="entry name" value="AMMECR1 HOMOLOG"/>
    <property type="match status" value="1"/>
</dbReference>
<dbReference type="InterPro" id="IPR027485">
    <property type="entry name" value="AMMECR1_N"/>
</dbReference>
<protein>
    <submittedName>
        <fullName evidence="2">AmmeMemoRadiSam system protein A</fullName>
    </submittedName>
</protein>
<dbReference type="EMBL" id="DTPE01000179">
    <property type="protein sequence ID" value="HGE75352.1"/>
    <property type="molecule type" value="Genomic_DNA"/>
</dbReference>
<dbReference type="InterPro" id="IPR027623">
    <property type="entry name" value="AmmeMemoSam_A"/>
</dbReference>
<proteinExistence type="predicted"/>
<dbReference type="PANTHER" id="PTHR13016:SF0">
    <property type="entry name" value="AMME SYNDROME CANDIDATE GENE 1 PROTEIN"/>
    <property type="match status" value="1"/>
</dbReference>
<accession>A0A7V3RF18</accession>
<feature type="domain" description="AMMECR1" evidence="1">
    <location>
        <begin position="2"/>
        <end position="172"/>
    </location>
</feature>
<dbReference type="InterPro" id="IPR002733">
    <property type="entry name" value="AMMECR1_domain"/>
</dbReference>
<dbReference type="Pfam" id="PF01871">
    <property type="entry name" value="AMMECR1"/>
    <property type="match status" value="1"/>
</dbReference>
<gene>
    <name evidence="2" type="primary">amrA</name>
    <name evidence="2" type="ORF">ENX73_04425</name>
</gene>
<name>A0A7V3RF18_9BACT</name>
<evidence type="ECO:0000259" key="1">
    <source>
        <dbReference type="PROSITE" id="PS51112"/>
    </source>
</evidence>
<dbReference type="NCBIfam" id="TIGR00296">
    <property type="entry name" value="TIGR00296 family protein"/>
    <property type="match status" value="1"/>
</dbReference>
<comment type="caution">
    <text evidence="2">The sequence shown here is derived from an EMBL/GenBank/DDBJ whole genome shotgun (WGS) entry which is preliminary data.</text>
</comment>